<evidence type="ECO:0000313" key="2">
    <source>
        <dbReference type="Proteomes" id="UP000475862"/>
    </source>
</evidence>
<dbReference type="Proteomes" id="UP000475862">
    <property type="component" value="Unassembled WGS sequence"/>
</dbReference>
<accession>A0A6G0T5K6</accession>
<comment type="caution">
    <text evidence="1">The sequence shown here is derived from an EMBL/GenBank/DDBJ whole genome shotgun (WGS) entry which is preliminary data.</text>
</comment>
<protein>
    <submittedName>
        <fullName evidence="1">Uncharacterized protein</fullName>
    </submittedName>
</protein>
<proteinExistence type="predicted"/>
<name>A0A6G0T5K6_APHGL</name>
<dbReference type="EMBL" id="VYZN01000054">
    <property type="protein sequence ID" value="KAE9526538.1"/>
    <property type="molecule type" value="Genomic_DNA"/>
</dbReference>
<dbReference type="AlphaFoldDB" id="A0A6G0T5K6"/>
<gene>
    <name evidence="1" type="ORF">AGLY_013186</name>
</gene>
<organism evidence="1 2">
    <name type="scientific">Aphis glycines</name>
    <name type="common">Soybean aphid</name>
    <dbReference type="NCBI Taxonomy" id="307491"/>
    <lineage>
        <taxon>Eukaryota</taxon>
        <taxon>Metazoa</taxon>
        <taxon>Ecdysozoa</taxon>
        <taxon>Arthropoda</taxon>
        <taxon>Hexapoda</taxon>
        <taxon>Insecta</taxon>
        <taxon>Pterygota</taxon>
        <taxon>Neoptera</taxon>
        <taxon>Paraneoptera</taxon>
        <taxon>Hemiptera</taxon>
        <taxon>Sternorrhyncha</taxon>
        <taxon>Aphidomorpha</taxon>
        <taxon>Aphidoidea</taxon>
        <taxon>Aphididae</taxon>
        <taxon>Aphidini</taxon>
        <taxon>Aphis</taxon>
        <taxon>Aphis</taxon>
    </lineage>
</organism>
<sequence length="184" mass="20821">MILTEFLSIFEIQMLIKKIVPKYSYNCGITIRLTYEEVKNIIAIYDNKTDLDRRLFVHFTKKNKHKTKEDLLCLMICDIINNGVHIHVHNRVRSHVHNPDCPHSIHLDGHIHCCSRIHRCSHNHRILALLTSSETDSNTYSIAASVIIIASSVTTVASVISTIISTSITTTITTTITTVKSDKS</sequence>
<keyword evidence="2" id="KW-1185">Reference proteome</keyword>
<evidence type="ECO:0000313" key="1">
    <source>
        <dbReference type="EMBL" id="KAE9526538.1"/>
    </source>
</evidence>
<reference evidence="1 2" key="1">
    <citation type="submission" date="2019-08" db="EMBL/GenBank/DDBJ databases">
        <title>The genome of the soybean aphid Biotype 1, its phylome, world population structure and adaptation to the North American continent.</title>
        <authorList>
            <person name="Giordano R."/>
            <person name="Donthu R.K."/>
            <person name="Hernandez A.G."/>
            <person name="Wright C.L."/>
            <person name="Zimin A.V."/>
        </authorList>
    </citation>
    <scope>NUCLEOTIDE SEQUENCE [LARGE SCALE GENOMIC DNA]</scope>
    <source>
        <tissue evidence="1">Whole aphids</tissue>
    </source>
</reference>